<dbReference type="Proteomes" id="UP001367508">
    <property type="component" value="Unassembled WGS sequence"/>
</dbReference>
<dbReference type="EMBL" id="JAYMYQ010000004">
    <property type="protein sequence ID" value="KAK7338648.1"/>
    <property type="molecule type" value="Genomic_DNA"/>
</dbReference>
<proteinExistence type="predicted"/>
<organism evidence="1 2">
    <name type="scientific">Canavalia gladiata</name>
    <name type="common">Sword bean</name>
    <name type="synonym">Dolichos gladiatus</name>
    <dbReference type="NCBI Taxonomy" id="3824"/>
    <lineage>
        <taxon>Eukaryota</taxon>
        <taxon>Viridiplantae</taxon>
        <taxon>Streptophyta</taxon>
        <taxon>Embryophyta</taxon>
        <taxon>Tracheophyta</taxon>
        <taxon>Spermatophyta</taxon>
        <taxon>Magnoliopsida</taxon>
        <taxon>eudicotyledons</taxon>
        <taxon>Gunneridae</taxon>
        <taxon>Pentapetalae</taxon>
        <taxon>rosids</taxon>
        <taxon>fabids</taxon>
        <taxon>Fabales</taxon>
        <taxon>Fabaceae</taxon>
        <taxon>Papilionoideae</taxon>
        <taxon>50 kb inversion clade</taxon>
        <taxon>NPAAA clade</taxon>
        <taxon>indigoferoid/millettioid clade</taxon>
        <taxon>Phaseoleae</taxon>
        <taxon>Canavalia</taxon>
    </lineage>
</organism>
<dbReference type="AlphaFoldDB" id="A0AAN9LS97"/>
<name>A0AAN9LS97_CANGL</name>
<reference evidence="1 2" key="1">
    <citation type="submission" date="2024-01" db="EMBL/GenBank/DDBJ databases">
        <title>The genomes of 5 underutilized Papilionoideae crops provide insights into root nodulation and disease resistanc.</title>
        <authorList>
            <person name="Jiang F."/>
        </authorList>
    </citation>
    <scope>NUCLEOTIDE SEQUENCE [LARGE SCALE GENOMIC DNA]</scope>
    <source>
        <strain evidence="1">LVBAO_FW01</strain>
        <tissue evidence="1">Leaves</tissue>
    </source>
</reference>
<comment type="caution">
    <text evidence="1">The sequence shown here is derived from an EMBL/GenBank/DDBJ whole genome shotgun (WGS) entry which is preliminary data.</text>
</comment>
<keyword evidence="2" id="KW-1185">Reference proteome</keyword>
<protein>
    <submittedName>
        <fullName evidence="1">Uncharacterized protein</fullName>
    </submittedName>
</protein>
<sequence>MLSRSELAGRCHDRYCCLSCFCGVLSDVMMEESIIVLIRRSFDASKFCVIVAKFWKRTLTAYMSIAMIVLGTSPEVVVRYDSWDGLLYYFCLLHNHLPHYNGKQSIRGDDSP</sequence>
<evidence type="ECO:0000313" key="2">
    <source>
        <dbReference type="Proteomes" id="UP001367508"/>
    </source>
</evidence>
<accession>A0AAN9LS97</accession>
<gene>
    <name evidence="1" type="ORF">VNO77_19270</name>
</gene>
<evidence type="ECO:0000313" key="1">
    <source>
        <dbReference type="EMBL" id="KAK7338648.1"/>
    </source>
</evidence>